<dbReference type="PANTHER" id="PTHR32089:SF112">
    <property type="entry name" value="LYSOZYME-LIKE PROTEIN-RELATED"/>
    <property type="match status" value="1"/>
</dbReference>
<feature type="domain" description="HAMP" evidence="12">
    <location>
        <begin position="312"/>
        <end position="367"/>
    </location>
</feature>
<feature type="transmembrane region" description="Helical" evidence="10">
    <location>
        <begin position="290"/>
        <end position="310"/>
    </location>
</feature>
<dbReference type="RefSeq" id="WP_089855598.1">
    <property type="nucleotide sequence ID" value="NZ_BJWJ01000047.1"/>
</dbReference>
<evidence type="ECO:0000313" key="13">
    <source>
        <dbReference type="EMBL" id="GEM05725.1"/>
    </source>
</evidence>
<dbReference type="InterPro" id="IPR004089">
    <property type="entry name" value="MCPsignal_dom"/>
</dbReference>
<evidence type="ECO:0000256" key="10">
    <source>
        <dbReference type="SAM" id="Phobius"/>
    </source>
</evidence>
<keyword evidence="3" id="KW-0145">Chemotaxis</keyword>
<dbReference type="AlphaFoldDB" id="A0A1I6V056"/>
<evidence type="ECO:0000256" key="7">
    <source>
        <dbReference type="ARBA" id="ARBA00023224"/>
    </source>
</evidence>
<evidence type="ECO:0000256" key="8">
    <source>
        <dbReference type="ARBA" id="ARBA00029447"/>
    </source>
</evidence>
<comment type="similarity">
    <text evidence="8">Belongs to the methyl-accepting chemotaxis (MCP) protein family.</text>
</comment>
<reference evidence="14 15" key="1">
    <citation type="submission" date="2016-10" db="EMBL/GenBank/DDBJ databases">
        <authorList>
            <person name="de Groot N.N."/>
        </authorList>
    </citation>
    <scope>NUCLEOTIDE SEQUENCE [LARGE SCALE GENOMIC DNA]</scope>
    <source>
        <strain evidence="14 15">DSM 17074</strain>
    </source>
</reference>
<dbReference type="EMBL" id="FPAI01000038">
    <property type="protein sequence ID" value="SFT07006.1"/>
    <property type="molecule type" value="Genomic_DNA"/>
</dbReference>
<evidence type="ECO:0000259" key="12">
    <source>
        <dbReference type="PROSITE" id="PS50885"/>
    </source>
</evidence>
<evidence type="ECO:0000256" key="4">
    <source>
        <dbReference type="ARBA" id="ARBA00022692"/>
    </source>
</evidence>
<evidence type="ECO:0000256" key="6">
    <source>
        <dbReference type="ARBA" id="ARBA00023136"/>
    </source>
</evidence>
<name>A0A1I6V056_9BACI</name>
<dbReference type="Pfam" id="PF00672">
    <property type="entry name" value="HAMP"/>
    <property type="match status" value="1"/>
</dbReference>
<organism evidence="14 15">
    <name type="scientific">Halolactibacillus miurensis</name>
    <dbReference type="NCBI Taxonomy" id="306541"/>
    <lineage>
        <taxon>Bacteria</taxon>
        <taxon>Bacillati</taxon>
        <taxon>Bacillota</taxon>
        <taxon>Bacilli</taxon>
        <taxon>Bacillales</taxon>
        <taxon>Bacillaceae</taxon>
        <taxon>Halolactibacillus</taxon>
    </lineage>
</organism>
<dbReference type="InterPro" id="IPR033479">
    <property type="entry name" value="dCache_1"/>
</dbReference>
<dbReference type="PROSITE" id="PS50111">
    <property type="entry name" value="CHEMOTAXIS_TRANSDUC_2"/>
    <property type="match status" value="1"/>
</dbReference>
<dbReference type="Pfam" id="PF00015">
    <property type="entry name" value="MCPsignal"/>
    <property type="match status" value="1"/>
</dbReference>
<evidence type="ECO:0000256" key="5">
    <source>
        <dbReference type="ARBA" id="ARBA00022989"/>
    </source>
</evidence>
<dbReference type="Proteomes" id="UP000321773">
    <property type="component" value="Unassembled WGS sequence"/>
</dbReference>
<dbReference type="STRING" id="306541.SAMN05421668_13811"/>
<dbReference type="GO" id="GO:0006935">
    <property type="term" value="P:chemotaxis"/>
    <property type="evidence" value="ECO:0007669"/>
    <property type="project" value="UniProtKB-KW"/>
</dbReference>
<evidence type="ECO:0000256" key="3">
    <source>
        <dbReference type="ARBA" id="ARBA00022500"/>
    </source>
</evidence>
<protein>
    <submittedName>
        <fullName evidence="14">Methyl-accepting chemotaxis protein</fullName>
    </submittedName>
</protein>
<dbReference type="SUPFAM" id="SSF58104">
    <property type="entry name" value="Methyl-accepting chemotaxis protein (MCP) signaling domain"/>
    <property type="match status" value="1"/>
</dbReference>
<proteinExistence type="inferred from homology"/>
<evidence type="ECO:0000313" key="16">
    <source>
        <dbReference type="Proteomes" id="UP000321773"/>
    </source>
</evidence>
<dbReference type="InterPro" id="IPR003660">
    <property type="entry name" value="HAMP_dom"/>
</dbReference>
<dbReference type="Gene3D" id="1.10.287.950">
    <property type="entry name" value="Methyl-accepting chemotaxis protein"/>
    <property type="match status" value="1"/>
</dbReference>
<evidence type="ECO:0000256" key="1">
    <source>
        <dbReference type="ARBA" id="ARBA00004651"/>
    </source>
</evidence>
<comment type="subcellular location">
    <subcellularLocation>
        <location evidence="1">Cell membrane</location>
        <topology evidence="1">Multi-pass membrane protein</topology>
    </subcellularLocation>
</comment>
<dbReference type="CDD" id="cd06225">
    <property type="entry name" value="HAMP"/>
    <property type="match status" value="1"/>
</dbReference>
<dbReference type="SMART" id="SM00283">
    <property type="entry name" value="MA"/>
    <property type="match status" value="1"/>
</dbReference>
<dbReference type="GO" id="GO:0005886">
    <property type="term" value="C:plasma membrane"/>
    <property type="evidence" value="ECO:0007669"/>
    <property type="project" value="UniProtKB-SubCell"/>
</dbReference>
<keyword evidence="5 10" id="KW-1133">Transmembrane helix</keyword>
<feature type="domain" description="Methyl-accepting transducer" evidence="11">
    <location>
        <begin position="365"/>
        <end position="622"/>
    </location>
</feature>
<keyword evidence="16" id="KW-1185">Reference proteome</keyword>
<dbReference type="CDD" id="cd12912">
    <property type="entry name" value="PDC2_MCP_like"/>
    <property type="match status" value="1"/>
</dbReference>
<feature type="transmembrane region" description="Helical" evidence="10">
    <location>
        <begin position="9"/>
        <end position="28"/>
    </location>
</feature>
<dbReference type="SMART" id="SM00304">
    <property type="entry name" value="HAMP"/>
    <property type="match status" value="1"/>
</dbReference>
<dbReference type="Proteomes" id="UP000199139">
    <property type="component" value="Unassembled WGS sequence"/>
</dbReference>
<keyword evidence="6 10" id="KW-0472">Membrane</keyword>
<evidence type="ECO:0000256" key="9">
    <source>
        <dbReference type="PROSITE-ProRule" id="PRU00284"/>
    </source>
</evidence>
<dbReference type="EMBL" id="BJWJ01000047">
    <property type="protein sequence ID" value="GEM05725.1"/>
    <property type="molecule type" value="Genomic_DNA"/>
</dbReference>
<sequence length="674" mass="72780">MKSIRTKLVVYFSVIMTVALVALGFVIMNGASDSIQNDAEESLLSLSHEAARVADSRITGEFLYLEGLANLPEVQEETRDIDAAMSVFKERVQETGYLRIGMADLDGNLYLSDSYGDDGDIVDISERDYYQQSLNGERGLMPPSESVNAADGDRLIMVTSVPIMENNRVTGVIVAVGDADFLSVIVEDITFGEQGYAYMIDGTGTVVAHRDREMIRDFFNPITLAEEDSSLKTVATQFEDILSTDAGVGSYTFNNELMYIGYSNIGDTGWSLVVTADEHEILSSVDDLQLTTIVMTVAAVLVAIILTFIVGSRISKPIRSVSQSAEKIGELDLRQDIEPALLKSKDEVGQLATSLQAVTENMRRVIQQINDSAGNVSAASEQLTATSEQSASASEEVAATIQDIADGAENQAENTEAGSEKAHQLGEIVEQEQVVVNRLNVAFKKVHRAVEEGMTEIKRLAMLSDKTSKATKEVESGIHSTNDSSHRISEASSVIANIADQTNLLALNAAIEAARAGEAGKGFSVVAEEIRKLAEQSTESTASIDAIVKELQTNAESSVKVMADVSRAIEEQLASVQLTQAKYEQIETAMVTSNDAVDSLNDTGKQMAEIKEEIVSSLENLSAIAEENSAATEEVSAATEQQTSSMEEISRSSLSLAELAVELKKLIEQFKINE</sequence>
<gene>
    <name evidence="13" type="ORF">HMI01_27130</name>
    <name evidence="14" type="ORF">SAMN05421668_13811</name>
</gene>
<keyword evidence="2" id="KW-1003">Cell membrane</keyword>
<dbReference type="Gene3D" id="3.30.450.20">
    <property type="entry name" value="PAS domain"/>
    <property type="match status" value="1"/>
</dbReference>
<evidence type="ECO:0000313" key="14">
    <source>
        <dbReference type="EMBL" id="SFT07006.1"/>
    </source>
</evidence>
<reference evidence="13 16" key="2">
    <citation type="submission" date="2019-07" db="EMBL/GenBank/DDBJ databases">
        <title>Whole genome shotgun sequence of Halolactibacillus miurensis NBRC 100873.</title>
        <authorList>
            <person name="Hosoyama A."/>
            <person name="Uohara A."/>
            <person name="Ohji S."/>
            <person name="Ichikawa N."/>
        </authorList>
    </citation>
    <scope>NUCLEOTIDE SEQUENCE [LARGE SCALE GENOMIC DNA]</scope>
    <source>
        <strain evidence="13 16">NBRC 100873</strain>
    </source>
</reference>
<evidence type="ECO:0000259" key="11">
    <source>
        <dbReference type="PROSITE" id="PS50111"/>
    </source>
</evidence>
<evidence type="ECO:0000256" key="2">
    <source>
        <dbReference type="ARBA" id="ARBA00022475"/>
    </source>
</evidence>
<keyword evidence="7 9" id="KW-0807">Transducer</keyword>
<dbReference type="PANTHER" id="PTHR32089">
    <property type="entry name" value="METHYL-ACCEPTING CHEMOTAXIS PROTEIN MCPB"/>
    <property type="match status" value="1"/>
</dbReference>
<evidence type="ECO:0000313" key="15">
    <source>
        <dbReference type="Proteomes" id="UP000199139"/>
    </source>
</evidence>
<dbReference type="OrthoDB" id="597657at2"/>
<dbReference type="GO" id="GO:0007165">
    <property type="term" value="P:signal transduction"/>
    <property type="evidence" value="ECO:0007669"/>
    <property type="project" value="UniProtKB-KW"/>
</dbReference>
<dbReference type="Pfam" id="PF02743">
    <property type="entry name" value="dCache_1"/>
    <property type="match status" value="1"/>
</dbReference>
<keyword evidence="4 10" id="KW-0812">Transmembrane</keyword>
<dbReference type="PROSITE" id="PS50885">
    <property type="entry name" value="HAMP"/>
    <property type="match status" value="1"/>
</dbReference>
<accession>A0A1I6V056</accession>